<evidence type="ECO:0000313" key="2">
    <source>
        <dbReference type="EMBL" id="MPM93361.1"/>
    </source>
</evidence>
<gene>
    <name evidence="2" type="ORF">SDC9_140498</name>
</gene>
<protein>
    <submittedName>
        <fullName evidence="2">Uncharacterized protein</fullName>
    </submittedName>
</protein>
<feature type="region of interest" description="Disordered" evidence="1">
    <location>
        <begin position="72"/>
        <end position="95"/>
    </location>
</feature>
<comment type="caution">
    <text evidence="2">The sequence shown here is derived from an EMBL/GenBank/DDBJ whole genome shotgun (WGS) entry which is preliminary data.</text>
</comment>
<reference evidence="2" key="1">
    <citation type="submission" date="2019-08" db="EMBL/GenBank/DDBJ databases">
        <authorList>
            <person name="Kucharzyk K."/>
            <person name="Murdoch R.W."/>
            <person name="Higgins S."/>
            <person name="Loffler F."/>
        </authorList>
    </citation>
    <scope>NUCLEOTIDE SEQUENCE</scope>
</reference>
<dbReference type="EMBL" id="VSSQ01040172">
    <property type="protein sequence ID" value="MPM93361.1"/>
    <property type="molecule type" value="Genomic_DNA"/>
</dbReference>
<evidence type="ECO:0000256" key="1">
    <source>
        <dbReference type="SAM" id="MobiDB-lite"/>
    </source>
</evidence>
<accession>A0A645DVK3</accession>
<dbReference type="AlphaFoldDB" id="A0A645DVK3"/>
<proteinExistence type="predicted"/>
<name>A0A645DVK3_9ZZZZ</name>
<sequence>MNLTLQSSTPLRIITLTKQPIRIPILHHTRWNLLPSNCPIPVAPATPLPAGTPQAIIRELLSPKFHMAVPEQRPSMRNGRPTPIPYPSTAMTKPSRIPMIKPSYLGMPMQISPLQPKPIMDIRGTQYRMEAEPRSAMPHLFQLQRTTPSMRSGLQPHIRLPTHSTMGRTMRPTRLATRLRPTPLPSKILHVRDTPSEVGIPSLHSLRKSPPLQRVRTTTSPCMPSGQRIPIP</sequence>
<organism evidence="2">
    <name type="scientific">bioreactor metagenome</name>
    <dbReference type="NCBI Taxonomy" id="1076179"/>
    <lineage>
        <taxon>unclassified sequences</taxon>
        <taxon>metagenomes</taxon>
        <taxon>ecological metagenomes</taxon>
    </lineage>
</organism>
<feature type="region of interest" description="Disordered" evidence="1">
    <location>
        <begin position="210"/>
        <end position="232"/>
    </location>
</feature>